<dbReference type="STRING" id="693.AKJ17_18225"/>
<proteinExistence type="predicted"/>
<sequence>MQKIFYVSFFLFVIPWVGKQHYPEVFGVWYVQWPSIILSMALLGVGFAQSICLLPTLKDKTLHKLLVPMKFLIVFALFLGSMSSGLATLGYMGFSLSELETDSDRGVKNLIEALYSDELKNKENVARAIYTQFGVVVSYDSAEGRVIFKPSEGDARLHREYLSTLEATAYTRSNLKSSVVEIIALLISGLLTFVMAVLLGLYRELKTNKAFKSDSQRSAF</sequence>
<dbReference type="PATRIC" id="fig|693.5.peg.3700"/>
<gene>
    <name evidence="2" type="ORF">AKJ17_18225</name>
</gene>
<evidence type="ECO:0000256" key="1">
    <source>
        <dbReference type="SAM" id="Phobius"/>
    </source>
</evidence>
<dbReference type="Proteomes" id="UP000037515">
    <property type="component" value="Unassembled WGS sequence"/>
</dbReference>
<dbReference type="EMBL" id="LHPJ01000032">
    <property type="protein sequence ID" value="KOO01894.1"/>
    <property type="molecule type" value="Genomic_DNA"/>
</dbReference>
<accession>A0A0M0HII1</accession>
<dbReference type="OrthoDB" id="9861773at2"/>
<evidence type="ECO:0000313" key="2">
    <source>
        <dbReference type="EMBL" id="KOO01894.1"/>
    </source>
</evidence>
<protein>
    <submittedName>
        <fullName evidence="2">Uncharacterized protein</fullName>
    </submittedName>
</protein>
<dbReference type="RefSeq" id="WP_053397220.1">
    <property type="nucleotide sequence ID" value="NZ_LHPJ01000032.1"/>
</dbReference>
<dbReference type="AlphaFoldDB" id="A0A0M0HII1"/>
<evidence type="ECO:0000313" key="3">
    <source>
        <dbReference type="Proteomes" id="UP000037515"/>
    </source>
</evidence>
<reference evidence="3" key="1">
    <citation type="submission" date="2015-08" db="EMBL/GenBank/DDBJ databases">
        <title>Vibrio galatheae sp. nov., a novel member of the Vibrionaceae family isolated from the Solomon Islands.</title>
        <authorList>
            <person name="Giubergia S."/>
            <person name="Machado H."/>
            <person name="Mateiu R.V."/>
            <person name="Gram L."/>
        </authorList>
    </citation>
    <scope>NUCLEOTIDE SEQUENCE [LARGE SCALE GENOMIC DNA]</scope>
    <source>
        <strain evidence="3">DSM 19584</strain>
    </source>
</reference>
<feature type="transmembrane region" description="Helical" evidence="1">
    <location>
        <begin position="35"/>
        <end position="57"/>
    </location>
</feature>
<comment type="caution">
    <text evidence="2">The sequence shown here is derived from an EMBL/GenBank/DDBJ whole genome shotgun (WGS) entry which is preliminary data.</text>
</comment>
<keyword evidence="3" id="KW-1185">Reference proteome</keyword>
<keyword evidence="1" id="KW-1133">Transmembrane helix</keyword>
<feature type="transmembrane region" description="Helical" evidence="1">
    <location>
        <begin position="182"/>
        <end position="202"/>
    </location>
</feature>
<name>A0A0M0HII1_VIBNE</name>
<organism evidence="2 3">
    <name type="scientific">Vibrio nereis</name>
    <dbReference type="NCBI Taxonomy" id="693"/>
    <lineage>
        <taxon>Bacteria</taxon>
        <taxon>Pseudomonadati</taxon>
        <taxon>Pseudomonadota</taxon>
        <taxon>Gammaproteobacteria</taxon>
        <taxon>Vibrionales</taxon>
        <taxon>Vibrionaceae</taxon>
        <taxon>Vibrio</taxon>
    </lineage>
</organism>
<feature type="transmembrane region" description="Helical" evidence="1">
    <location>
        <begin position="69"/>
        <end position="94"/>
    </location>
</feature>
<keyword evidence="1" id="KW-0812">Transmembrane</keyword>
<keyword evidence="1" id="KW-0472">Membrane</keyword>